<keyword evidence="3 5" id="KW-1133">Transmembrane helix</keyword>
<dbReference type="PANTHER" id="PTHR11040">
    <property type="entry name" value="ZINC/IRON TRANSPORTER"/>
    <property type="match status" value="1"/>
</dbReference>
<reference evidence="8" key="1">
    <citation type="submission" date="2017-06" db="EMBL/GenBank/DDBJ databases">
        <authorList>
            <person name="Rodrigo-Torres L."/>
            <person name="Arahal R. D."/>
            <person name="Lucena T."/>
        </authorList>
    </citation>
    <scope>NUCLEOTIDE SEQUENCE [LARGE SCALE GENOMIC DNA]</scope>
    <source>
        <strain evidence="8">type strain: CECT 9192</strain>
    </source>
</reference>
<feature type="transmembrane region" description="Helical" evidence="5">
    <location>
        <begin position="6"/>
        <end position="27"/>
    </location>
</feature>
<dbReference type="AlphaFoldDB" id="A0A1B8I4D9"/>
<feature type="transmembrane region" description="Helical" evidence="5">
    <location>
        <begin position="70"/>
        <end position="89"/>
    </location>
</feature>
<keyword evidence="2 5" id="KW-0812">Transmembrane</keyword>
<name>A0A1B8I4D9_9GAMM</name>
<feature type="transmembrane region" description="Helical" evidence="5">
    <location>
        <begin position="134"/>
        <end position="155"/>
    </location>
</feature>
<gene>
    <name evidence="6" type="ORF">C0W81_06690</name>
    <name evidence="7" type="ORF">PAQU9191_01556</name>
</gene>
<feature type="transmembrane region" description="Helical" evidence="5">
    <location>
        <begin position="231"/>
        <end position="250"/>
    </location>
</feature>
<dbReference type="OrthoDB" id="5641792at2"/>
<evidence type="ECO:0000313" key="6">
    <source>
        <dbReference type="EMBL" id="PSU07647.1"/>
    </source>
</evidence>
<dbReference type="EMBL" id="FYAH01000002">
    <property type="protein sequence ID" value="SMY16325.1"/>
    <property type="molecule type" value="Genomic_DNA"/>
</dbReference>
<dbReference type="EMBL" id="PYLY01000010">
    <property type="protein sequence ID" value="PSU07647.1"/>
    <property type="molecule type" value="Genomic_DNA"/>
</dbReference>
<dbReference type="InterPro" id="IPR003689">
    <property type="entry name" value="ZIP"/>
</dbReference>
<evidence type="ECO:0000313" key="9">
    <source>
        <dbReference type="Proteomes" id="UP000241858"/>
    </source>
</evidence>
<organism evidence="6 9">
    <name type="scientific">Photobacterium aquimaris</name>
    <dbReference type="NCBI Taxonomy" id="512643"/>
    <lineage>
        <taxon>Bacteria</taxon>
        <taxon>Pseudomonadati</taxon>
        <taxon>Pseudomonadota</taxon>
        <taxon>Gammaproteobacteria</taxon>
        <taxon>Vibrionales</taxon>
        <taxon>Vibrionaceae</taxon>
        <taxon>Photobacterium</taxon>
    </lineage>
</organism>
<evidence type="ECO:0000313" key="7">
    <source>
        <dbReference type="EMBL" id="SMY16325.1"/>
    </source>
</evidence>
<evidence type="ECO:0000256" key="5">
    <source>
        <dbReference type="SAM" id="Phobius"/>
    </source>
</evidence>
<dbReference type="PANTHER" id="PTHR11040:SF140">
    <property type="entry name" value="ZRT (ZRT), IRT- (IRT-) LIKE PROTEIN TRANSPORTER"/>
    <property type="match status" value="1"/>
</dbReference>
<protein>
    <submittedName>
        <fullName evidence="6 7">Zinc transporter</fullName>
    </submittedName>
</protein>
<dbReference type="Proteomes" id="UP000241858">
    <property type="component" value="Unassembled WGS sequence"/>
</dbReference>
<evidence type="ECO:0000256" key="2">
    <source>
        <dbReference type="ARBA" id="ARBA00022692"/>
    </source>
</evidence>
<feature type="transmembrane region" description="Helical" evidence="5">
    <location>
        <begin position="109"/>
        <end position="128"/>
    </location>
</feature>
<evidence type="ECO:0000256" key="3">
    <source>
        <dbReference type="ARBA" id="ARBA00022989"/>
    </source>
</evidence>
<feature type="transmembrane region" description="Helical" evidence="5">
    <location>
        <begin position="201"/>
        <end position="219"/>
    </location>
</feature>
<dbReference type="Proteomes" id="UP000196485">
    <property type="component" value="Unassembled WGS sequence"/>
</dbReference>
<reference evidence="7" key="2">
    <citation type="submission" date="2017-06" db="EMBL/GenBank/DDBJ databases">
        <authorList>
            <person name="Kim H.J."/>
            <person name="Triplett B.A."/>
        </authorList>
    </citation>
    <scope>NUCLEOTIDE SEQUENCE [LARGE SCALE GENOMIC DNA]</scope>
    <source>
        <strain evidence="7">Type strain: CECT 9192</strain>
    </source>
</reference>
<feature type="transmembrane region" description="Helical" evidence="5">
    <location>
        <begin position="167"/>
        <end position="189"/>
    </location>
</feature>
<evidence type="ECO:0000256" key="1">
    <source>
        <dbReference type="ARBA" id="ARBA00004141"/>
    </source>
</evidence>
<comment type="subcellular location">
    <subcellularLocation>
        <location evidence="1">Membrane</location>
        <topology evidence="1">Multi-pass membrane protein</topology>
    </subcellularLocation>
</comment>
<feature type="transmembrane region" description="Helical" evidence="5">
    <location>
        <begin position="39"/>
        <end position="58"/>
    </location>
</feature>
<keyword evidence="8" id="KW-1185">Reference proteome</keyword>
<reference evidence="6 9" key="3">
    <citation type="submission" date="2018-03" db="EMBL/GenBank/DDBJ databases">
        <title>Whole genome sequencing of Histamine producing bacteria.</title>
        <authorList>
            <person name="Butler K."/>
        </authorList>
    </citation>
    <scope>NUCLEOTIDE SEQUENCE [LARGE SCALE GENOMIC DNA]</scope>
    <source>
        <strain evidence="6 9">DSM 23343</strain>
    </source>
</reference>
<accession>A0A1B8I4D9</accession>
<proteinExistence type="predicted"/>
<keyword evidence="4 5" id="KW-0472">Membrane</keyword>
<dbReference type="RefSeq" id="WP_060998442.1">
    <property type="nucleotide sequence ID" value="NZ_FYAH01000002.1"/>
</dbReference>
<evidence type="ECO:0000256" key="4">
    <source>
        <dbReference type="ARBA" id="ARBA00023136"/>
    </source>
</evidence>
<dbReference type="GO" id="GO:0016020">
    <property type="term" value="C:membrane"/>
    <property type="evidence" value="ECO:0007669"/>
    <property type="project" value="UniProtKB-SubCell"/>
</dbReference>
<dbReference type="GO" id="GO:0005385">
    <property type="term" value="F:zinc ion transmembrane transporter activity"/>
    <property type="evidence" value="ECO:0007669"/>
    <property type="project" value="TreeGrafter"/>
</dbReference>
<dbReference type="Pfam" id="PF02535">
    <property type="entry name" value="Zip"/>
    <property type="match status" value="1"/>
</dbReference>
<sequence>MNLDEFKILSVVLIFVTTVLAGLYPFLRKFKTTRPLESPAAEALASGVFLGAGLIHMLGDASTSFLAHGIEYPIAFVLAGCVFLLLLWFEHLGRRLDEHGDSNSPAFAILAMIILSIHSLLAGTVLGLSGSITMMVMILIAILAHKWAASFSLAVQLSKSRLSLRQSLLMFGLFTLMLPLGVALGSGILEYTSSYPLLEPIFYSLAAGTFLYLGTLHGLKQSTMVDKCCDLKNFTFVVVGFLLMAVVAIWT</sequence>
<evidence type="ECO:0000313" key="8">
    <source>
        <dbReference type="Proteomes" id="UP000196485"/>
    </source>
</evidence>